<evidence type="ECO:0000256" key="8">
    <source>
        <dbReference type="ARBA" id="ARBA00072277"/>
    </source>
</evidence>
<dbReference type="Pfam" id="PF00857">
    <property type="entry name" value="Isochorismatase"/>
    <property type="match status" value="1"/>
</dbReference>
<gene>
    <name evidence="10" type="primary">pncA</name>
    <name evidence="10" type="ORF">FQV27_12705</name>
</gene>
<evidence type="ECO:0000256" key="5">
    <source>
        <dbReference type="ARBA" id="ARBA00037900"/>
    </source>
</evidence>
<reference evidence="10 11" key="1">
    <citation type="submission" date="2019-08" db="EMBL/GenBank/DDBJ databases">
        <authorList>
            <person name="Ye J."/>
        </authorList>
    </citation>
    <scope>NUCLEOTIDE SEQUENCE [LARGE SCALE GENOMIC DNA]</scope>
    <source>
        <strain evidence="10 11">TK008</strain>
    </source>
</reference>
<dbReference type="AlphaFoldDB" id="A0A5C6S0W8"/>
<organism evidence="10 11">
    <name type="scientific">Paracoccus aurantiacus</name>
    <dbReference type="NCBI Taxonomy" id="2599412"/>
    <lineage>
        <taxon>Bacteria</taxon>
        <taxon>Pseudomonadati</taxon>
        <taxon>Pseudomonadota</taxon>
        <taxon>Alphaproteobacteria</taxon>
        <taxon>Rhodobacterales</taxon>
        <taxon>Paracoccaceae</taxon>
        <taxon>Paracoccus</taxon>
    </lineage>
</organism>
<dbReference type="GO" id="GO:0046872">
    <property type="term" value="F:metal ion binding"/>
    <property type="evidence" value="ECO:0007669"/>
    <property type="project" value="UniProtKB-KW"/>
</dbReference>
<evidence type="ECO:0000256" key="6">
    <source>
        <dbReference type="ARBA" id="ARBA00039017"/>
    </source>
</evidence>
<name>A0A5C6S0W8_9RHOB</name>
<evidence type="ECO:0000313" key="10">
    <source>
        <dbReference type="EMBL" id="TXB68044.1"/>
    </source>
</evidence>
<dbReference type="FunFam" id="3.40.50.850:FF:000006">
    <property type="entry name" value="Bifunctional pyrazinamidase/nicotinamidase"/>
    <property type="match status" value="1"/>
</dbReference>
<dbReference type="EC" id="3.5.1.19" evidence="6"/>
<proteinExistence type="inferred from homology"/>
<dbReference type="GO" id="GO:0019363">
    <property type="term" value="P:pyridine nucleotide biosynthetic process"/>
    <property type="evidence" value="ECO:0007669"/>
    <property type="project" value="UniProtKB-KW"/>
</dbReference>
<protein>
    <recommendedName>
        <fullName evidence="8">Nicotinamidase</fullName>
        <ecNumber evidence="6">3.5.1.19</ecNumber>
    </recommendedName>
    <alternativeName>
        <fullName evidence="7">Nicotinamide deamidase</fullName>
    </alternativeName>
</protein>
<dbReference type="OrthoDB" id="9791276at2"/>
<dbReference type="Proteomes" id="UP000321562">
    <property type="component" value="Unassembled WGS sequence"/>
</dbReference>
<dbReference type="SUPFAM" id="SSF52499">
    <property type="entry name" value="Isochorismatase-like hydrolases"/>
    <property type="match status" value="1"/>
</dbReference>
<dbReference type="InterPro" id="IPR036380">
    <property type="entry name" value="Isochorismatase-like_sf"/>
</dbReference>
<evidence type="ECO:0000256" key="2">
    <source>
        <dbReference type="ARBA" id="ARBA00022642"/>
    </source>
</evidence>
<evidence type="ECO:0000256" key="4">
    <source>
        <dbReference type="ARBA" id="ARBA00022801"/>
    </source>
</evidence>
<dbReference type="NCBIfam" id="NF008623">
    <property type="entry name" value="PRK11609.1"/>
    <property type="match status" value="1"/>
</dbReference>
<comment type="caution">
    <text evidence="10">The sequence shown here is derived from an EMBL/GenBank/DDBJ whole genome shotgun (WGS) entry which is preliminary data.</text>
</comment>
<dbReference type="RefSeq" id="WP_147099081.1">
    <property type="nucleotide sequence ID" value="NZ_JBHUFH010000003.1"/>
</dbReference>
<dbReference type="Gene3D" id="3.40.50.850">
    <property type="entry name" value="Isochorismatase-like"/>
    <property type="match status" value="1"/>
</dbReference>
<evidence type="ECO:0000313" key="11">
    <source>
        <dbReference type="Proteomes" id="UP000321562"/>
    </source>
</evidence>
<keyword evidence="11" id="KW-1185">Reference proteome</keyword>
<comment type="pathway">
    <text evidence="5">Cofactor biosynthesis; nicotinate biosynthesis; nicotinate from nicotinamide: step 1/1.</text>
</comment>
<evidence type="ECO:0000256" key="3">
    <source>
        <dbReference type="ARBA" id="ARBA00022723"/>
    </source>
</evidence>
<dbReference type="GO" id="GO:0008936">
    <property type="term" value="F:nicotinamidase activity"/>
    <property type="evidence" value="ECO:0007669"/>
    <property type="project" value="UniProtKB-EC"/>
</dbReference>
<dbReference type="CDD" id="cd01011">
    <property type="entry name" value="nicotinamidase"/>
    <property type="match status" value="1"/>
</dbReference>
<evidence type="ECO:0000259" key="9">
    <source>
        <dbReference type="Pfam" id="PF00857"/>
    </source>
</evidence>
<dbReference type="InterPro" id="IPR000868">
    <property type="entry name" value="Isochorismatase-like_dom"/>
</dbReference>
<accession>A0A5C6S0W8</accession>
<evidence type="ECO:0000256" key="7">
    <source>
        <dbReference type="ARBA" id="ARBA00043224"/>
    </source>
</evidence>
<dbReference type="InterPro" id="IPR052347">
    <property type="entry name" value="Isochorismatase_Nicotinamidase"/>
</dbReference>
<sequence length="198" mass="21540">MPKALIVIDAQVDFCPGGRLAVEGGDQIIAPINDLMADYDAVVLTQDWHPENHSSFADNHDGAEPFSTVEMPYGPQVLWPRHCVINSPGAGFHPALAVDVADVIIRKGYRPEIDSYSAFFENDHQTRTGLEGYLRERGLMSLDFVGLAHDFCVAWSAIDAAKLGFNVGVIEDATRAIDLNGSKKAAQDNMRAAGVMLK</sequence>
<dbReference type="PANTHER" id="PTHR11080:SF2">
    <property type="entry name" value="LD05707P"/>
    <property type="match status" value="1"/>
</dbReference>
<dbReference type="EMBL" id="VOPL01000005">
    <property type="protein sequence ID" value="TXB68044.1"/>
    <property type="molecule type" value="Genomic_DNA"/>
</dbReference>
<keyword evidence="4 10" id="KW-0378">Hydrolase</keyword>
<evidence type="ECO:0000256" key="1">
    <source>
        <dbReference type="ARBA" id="ARBA00006336"/>
    </source>
</evidence>
<dbReference type="PANTHER" id="PTHR11080">
    <property type="entry name" value="PYRAZINAMIDASE/NICOTINAMIDASE"/>
    <property type="match status" value="1"/>
</dbReference>
<feature type="domain" description="Isochorismatase-like" evidence="9">
    <location>
        <begin position="4"/>
        <end position="195"/>
    </location>
</feature>
<keyword evidence="3" id="KW-0479">Metal-binding</keyword>
<keyword evidence="2" id="KW-0662">Pyridine nucleotide biosynthesis</keyword>
<comment type="similarity">
    <text evidence="1">Belongs to the isochorismatase family.</text>
</comment>